<proteinExistence type="predicted"/>
<organism evidence="1 2">
    <name type="scientific">Romanomermis culicivorax</name>
    <name type="common">Nematode worm</name>
    <dbReference type="NCBI Taxonomy" id="13658"/>
    <lineage>
        <taxon>Eukaryota</taxon>
        <taxon>Metazoa</taxon>
        <taxon>Ecdysozoa</taxon>
        <taxon>Nematoda</taxon>
        <taxon>Enoplea</taxon>
        <taxon>Dorylaimia</taxon>
        <taxon>Mermithida</taxon>
        <taxon>Mermithoidea</taxon>
        <taxon>Mermithidae</taxon>
        <taxon>Romanomermis</taxon>
    </lineage>
</organism>
<accession>A0A915I4N7</accession>
<reference evidence="2" key="1">
    <citation type="submission" date="2022-11" db="UniProtKB">
        <authorList>
            <consortium name="WormBaseParasite"/>
        </authorList>
    </citation>
    <scope>IDENTIFICATION</scope>
</reference>
<dbReference type="WBParaSite" id="nRc.2.0.1.t09098-RA">
    <property type="protein sequence ID" value="nRc.2.0.1.t09098-RA"/>
    <property type="gene ID" value="nRc.2.0.1.g09098"/>
</dbReference>
<name>A0A915I4N7_ROMCU</name>
<dbReference type="Proteomes" id="UP000887565">
    <property type="component" value="Unplaced"/>
</dbReference>
<sequence length="281" mass="31246">MKNEVEPEEFKISKEIQITEGFQQKLEVLNDLSVICHHAGKLLILRDLYSDASHGHTLLAMRDLGFLAIMAYSPRLTPFLMEKGALQLANGAKISGYAMKALGFGLSKAISLYVLSDLIYNTVKYAQNTNDTDAELGMIVDGAFLTIDFLVLGIEAAEAAGYITGVAAIAGPVGMIIGTALIVGLNFYGAMVKVNHIEKIVPLNFGEVIEEYARAFFYQDIESNIEELISEEQANEHLKLRATNYLRNQYQFDTFITKSGFVNEKSRIQMRADAVIDLRYR</sequence>
<dbReference type="AlphaFoldDB" id="A0A915I4N7"/>
<evidence type="ECO:0000313" key="1">
    <source>
        <dbReference type="Proteomes" id="UP000887565"/>
    </source>
</evidence>
<evidence type="ECO:0000313" key="2">
    <source>
        <dbReference type="WBParaSite" id="nRc.2.0.1.t09098-RA"/>
    </source>
</evidence>
<protein>
    <submittedName>
        <fullName evidence="2">Uncharacterized protein</fullName>
    </submittedName>
</protein>
<keyword evidence="1" id="KW-1185">Reference proteome</keyword>